<keyword evidence="4" id="KW-0808">Transferase</keyword>
<evidence type="ECO:0000256" key="3">
    <source>
        <dbReference type="PROSITE-ProRule" id="PRU00023"/>
    </source>
</evidence>
<keyword evidence="5" id="KW-1185">Reference proteome</keyword>
<sequence length="319" mass="34696">MTASQNGHVEVVDKLLQHGATVDLKEKDGWSSLMTASQNGHVEVVDKLLQHGATVDLQTENGWSSLMAASQEGHVEVVDKLLQHGATVDLQDKGDNTALTHACRGNDFTTVSILLSAGAHPNVCNKAGQTPLLLAVRKNNMAIVRELVNARVDVDHMYQNGLSSLMLCCVEGNSEMANLLLEAQADTDLQQSSTGYTALMFACKGGHLDTVIGHMEHGANSAIKNQEGMTASDVASVNEFPDLCAVINLMGPPPTVMQDEIIEHPDTPLMKEAVDEVIKRFHAQMDHVPVISIYDSDKQVALRVPKQHFKRHIKLFNLN</sequence>
<feature type="repeat" description="ANK" evidence="3">
    <location>
        <begin position="194"/>
        <end position="226"/>
    </location>
</feature>
<organism evidence="4 5">
    <name type="scientific">Geodia barretti</name>
    <name type="common">Barrett's horny sponge</name>
    <dbReference type="NCBI Taxonomy" id="519541"/>
    <lineage>
        <taxon>Eukaryota</taxon>
        <taxon>Metazoa</taxon>
        <taxon>Porifera</taxon>
        <taxon>Demospongiae</taxon>
        <taxon>Heteroscleromorpha</taxon>
        <taxon>Tetractinellida</taxon>
        <taxon>Astrophorina</taxon>
        <taxon>Geodiidae</taxon>
        <taxon>Geodia</taxon>
    </lineage>
</organism>
<dbReference type="PANTHER" id="PTHR24171">
    <property type="entry name" value="ANKYRIN REPEAT DOMAIN-CONTAINING PROTEIN 39-RELATED"/>
    <property type="match status" value="1"/>
</dbReference>
<dbReference type="AlphaFoldDB" id="A0AA35TBT4"/>
<dbReference type="Gene3D" id="1.25.40.20">
    <property type="entry name" value="Ankyrin repeat-containing domain"/>
    <property type="match status" value="3"/>
</dbReference>
<dbReference type="PROSITE" id="PS50297">
    <property type="entry name" value="ANK_REP_REGION"/>
    <property type="match status" value="4"/>
</dbReference>
<dbReference type="PROSITE" id="PS50088">
    <property type="entry name" value="ANK_REPEAT"/>
    <property type="match status" value="6"/>
</dbReference>
<feature type="repeat" description="ANK" evidence="3">
    <location>
        <begin position="28"/>
        <end position="60"/>
    </location>
</feature>
<keyword evidence="2 3" id="KW-0040">ANK repeat</keyword>
<evidence type="ECO:0000313" key="5">
    <source>
        <dbReference type="Proteomes" id="UP001174909"/>
    </source>
</evidence>
<keyword evidence="1" id="KW-0677">Repeat</keyword>
<dbReference type="SMART" id="SM00248">
    <property type="entry name" value="ANK"/>
    <property type="match status" value="7"/>
</dbReference>
<gene>
    <name evidence="4" type="ORF">GBAR_LOCUS24946</name>
</gene>
<reference evidence="4" key="1">
    <citation type="submission" date="2023-03" db="EMBL/GenBank/DDBJ databases">
        <authorList>
            <person name="Steffen K."/>
            <person name="Cardenas P."/>
        </authorList>
    </citation>
    <scope>NUCLEOTIDE SEQUENCE</scope>
</reference>
<name>A0AA35TBT4_GEOBA</name>
<evidence type="ECO:0000256" key="1">
    <source>
        <dbReference type="ARBA" id="ARBA00022737"/>
    </source>
</evidence>
<dbReference type="EMBL" id="CASHTH010003445">
    <property type="protein sequence ID" value="CAI8045074.1"/>
    <property type="molecule type" value="Genomic_DNA"/>
</dbReference>
<keyword evidence="4" id="KW-0418">Kinase</keyword>
<proteinExistence type="predicted"/>
<evidence type="ECO:0000256" key="2">
    <source>
        <dbReference type="ARBA" id="ARBA00023043"/>
    </source>
</evidence>
<evidence type="ECO:0000313" key="4">
    <source>
        <dbReference type="EMBL" id="CAI8045074.1"/>
    </source>
</evidence>
<dbReference type="Pfam" id="PF12796">
    <property type="entry name" value="Ank_2"/>
    <property type="match status" value="2"/>
</dbReference>
<dbReference type="InterPro" id="IPR036770">
    <property type="entry name" value="Ankyrin_rpt-contain_sf"/>
</dbReference>
<dbReference type="GO" id="GO:0016301">
    <property type="term" value="F:kinase activity"/>
    <property type="evidence" value="ECO:0007669"/>
    <property type="project" value="UniProtKB-KW"/>
</dbReference>
<comment type="caution">
    <text evidence="4">The sequence shown here is derived from an EMBL/GenBank/DDBJ whole genome shotgun (WGS) entry which is preliminary data.</text>
</comment>
<feature type="repeat" description="ANK" evidence="3">
    <location>
        <begin position="127"/>
        <end position="159"/>
    </location>
</feature>
<feature type="repeat" description="ANK" evidence="3">
    <location>
        <begin position="1"/>
        <end position="27"/>
    </location>
</feature>
<dbReference type="SUPFAM" id="SSF48403">
    <property type="entry name" value="Ankyrin repeat"/>
    <property type="match status" value="1"/>
</dbReference>
<feature type="repeat" description="ANK" evidence="3">
    <location>
        <begin position="61"/>
        <end position="93"/>
    </location>
</feature>
<dbReference type="Proteomes" id="UP001174909">
    <property type="component" value="Unassembled WGS sequence"/>
</dbReference>
<feature type="repeat" description="ANK" evidence="3">
    <location>
        <begin position="160"/>
        <end position="192"/>
    </location>
</feature>
<protein>
    <submittedName>
        <fullName evidence="4">Kinase D-interacting substrate of 220 kDa</fullName>
    </submittedName>
</protein>
<dbReference type="InterPro" id="IPR002110">
    <property type="entry name" value="Ankyrin_rpt"/>
</dbReference>
<accession>A0AA35TBT4</accession>